<keyword evidence="5 10" id="KW-0560">Oxidoreductase</keyword>
<reference evidence="14 15" key="1">
    <citation type="submission" date="2019-02" db="EMBL/GenBank/DDBJ databases">
        <title>Marinobacter halodurans sp. nov., a marine bacterium isolated from sea tidal flat.</title>
        <authorList>
            <person name="Yoo Y."/>
            <person name="Lee D.W."/>
            <person name="Kim B.S."/>
            <person name="Kim J.-J."/>
        </authorList>
    </citation>
    <scope>NUCLEOTIDE SEQUENCE [LARGE SCALE GENOMIC DNA]</scope>
    <source>
        <strain evidence="14 15">YJ-S3-2</strain>
    </source>
</reference>
<evidence type="ECO:0000313" key="14">
    <source>
        <dbReference type="EMBL" id="TBW47897.1"/>
    </source>
</evidence>
<dbReference type="RefSeq" id="WP_131484023.1">
    <property type="nucleotide sequence ID" value="NZ_SJDL01000055.1"/>
</dbReference>
<dbReference type="SUPFAM" id="SSF53328">
    <property type="entry name" value="Formyltransferase"/>
    <property type="match status" value="1"/>
</dbReference>
<feature type="region of interest" description="Dehydrogenase ArnADH" evidence="10">
    <location>
        <begin position="317"/>
        <end position="660"/>
    </location>
</feature>
<dbReference type="InterPro" id="IPR005793">
    <property type="entry name" value="Formyl_trans_C"/>
</dbReference>
<feature type="site" description="Transition state stabilizer" evidence="10">
    <location>
        <position position="103"/>
    </location>
</feature>
<evidence type="ECO:0000259" key="12">
    <source>
        <dbReference type="Pfam" id="PF01370"/>
    </source>
</evidence>
<feature type="binding site" evidence="10">
    <location>
        <begin position="137"/>
        <end position="141"/>
    </location>
    <ligand>
        <name>(6R)-10-formyltetrahydrofolate</name>
        <dbReference type="ChEBI" id="CHEBI:195366"/>
    </ligand>
</feature>
<evidence type="ECO:0000259" key="13">
    <source>
        <dbReference type="Pfam" id="PF02911"/>
    </source>
</evidence>
<organism evidence="14 15">
    <name type="scientific">Marinobacter halodurans</name>
    <dbReference type="NCBI Taxonomy" id="2528979"/>
    <lineage>
        <taxon>Bacteria</taxon>
        <taxon>Pseudomonadati</taxon>
        <taxon>Pseudomonadota</taxon>
        <taxon>Gammaproteobacteria</taxon>
        <taxon>Pseudomonadales</taxon>
        <taxon>Marinobacteraceae</taxon>
        <taxon>Marinobacter</taxon>
    </lineage>
</organism>
<comment type="catalytic activity">
    <reaction evidence="10">
        <text>UDP-4-amino-4-deoxy-beta-L-arabinose + (6R)-10-formyltetrahydrofolate = UDP-4-deoxy-4-formamido-beta-L-arabinose + (6S)-5,6,7,8-tetrahydrofolate + H(+)</text>
        <dbReference type="Rhea" id="RHEA:24706"/>
        <dbReference type="ChEBI" id="CHEBI:15378"/>
        <dbReference type="ChEBI" id="CHEBI:57453"/>
        <dbReference type="ChEBI" id="CHEBI:58708"/>
        <dbReference type="ChEBI" id="CHEBI:58709"/>
        <dbReference type="ChEBI" id="CHEBI:195366"/>
        <dbReference type="EC" id="2.1.2.13"/>
    </reaction>
</comment>
<feature type="active site" description="Proton acceptor; for decarboxylase activity" evidence="10">
    <location>
        <position position="437"/>
    </location>
</feature>
<comment type="pathway">
    <text evidence="10">Bacterial outer membrane biogenesis; lipopolysaccharide biosynthesis.</text>
</comment>
<feature type="domain" description="Formyl transferase N-terminal" evidence="11">
    <location>
        <begin position="27"/>
        <end position="174"/>
    </location>
</feature>
<comment type="function">
    <text evidence="10">Bifunctional enzyme that catalyzes the oxidative decarboxylation of UDP-glucuronic acid (UDP-GlcUA) to UDP-4-keto-arabinose (UDP-Ara4O) and the addition of a formyl group to UDP-4-amino-4-deoxy-L-arabinose (UDP-L-Ara4N) to form UDP-L-4-formamido-arabinose (UDP-L-Ara4FN). The modified arabinose is attached to lipid A and is required for resistance to polymyxin and cationic antimicrobial peptides.</text>
</comment>
<keyword evidence="15" id="KW-1185">Reference proteome</keyword>
<evidence type="ECO:0000256" key="9">
    <source>
        <dbReference type="ARBA" id="ARBA00023268"/>
    </source>
</evidence>
<dbReference type="Pfam" id="PF00551">
    <property type="entry name" value="Formyl_trans_N"/>
    <property type="match status" value="1"/>
</dbReference>
<evidence type="ECO:0000256" key="10">
    <source>
        <dbReference type="HAMAP-Rule" id="MF_01166"/>
    </source>
</evidence>
<comment type="pathway">
    <text evidence="10">Nucleotide-sugar biosynthesis; UDP-4-deoxy-4-formamido-beta-L-arabinose biosynthesis; UDP-4-deoxy-4-formamido-beta-L-arabinose from UDP-alpha-D-glucuronate: step 3/3.</text>
</comment>
<evidence type="ECO:0000313" key="15">
    <source>
        <dbReference type="Proteomes" id="UP000313645"/>
    </source>
</evidence>
<protein>
    <recommendedName>
        <fullName evidence="10">Bifunctional polymyxin resistance protein ArnA</fullName>
    </recommendedName>
    <domain>
        <recommendedName>
            <fullName evidence="10">UDP-4-amino-4-deoxy-L-arabinose formyltransferase</fullName>
            <ecNumber evidence="10">2.1.2.13</ecNumber>
        </recommendedName>
        <alternativeName>
            <fullName evidence="10">ArnAFT</fullName>
        </alternativeName>
        <alternativeName>
            <fullName evidence="10">UDP-L-Ara4N formyltransferase</fullName>
        </alternativeName>
    </domain>
    <domain>
        <recommendedName>
            <fullName evidence="10">UDP-glucuronic acid oxidase, UDP-4-keto-hexauronic acid decarboxylating</fullName>
            <ecNumber evidence="10">1.1.1.305</ecNumber>
        </recommendedName>
        <alternativeName>
            <fullName evidence="10">ArnADH</fullName>
        </alternativeName>
        <alternativeName>
            <fullName evidence="10">UDP-GlcUA decarboxylase</fullName>
        </alternativeName>
        <alternativeName>
            <fullName evidence="10">UDP-glucuronic acid dehydrogenase</fullName>
        </alternativeName>
    </domain>
</protein>
<dbReference type="Pfam" id="PF02911">
    <property type="entry name" value="Formyl_trans_C"/>
    <property type="match status" value="1"/>
</dbReference>
<dbReference type="EC" id="2.1.2.13" evidence="10"/>
<sequence length="660" mass="74552">MKKVVVFAYHDIGCTGIEALLNSGFEIQAVFTHLDDPNEHQFFDSVAQFCARRDLPVHAPEDVNHPLWIERIRTLSPDYIFSFYYRHLLKPELLETAVKGAFNLHGSLLPAYRGRAPVNWVLVNGETETGVTLHQMTVKPDAGDIAGQKRVPITDTDTALSLHRKINTAARELLDDLLPELAEGDITLTPQDEGRASYFGRRTPADGELHWNKPVSELYNLTRAVTQPYPGAFSFSGDRKLIVWQAKVVDEQHDATPGTITSTDPLRVICGQGVLEIVSGQPETGLYLRGPQLAREMGLVEGMRLGPRVYDRRSEDRRTRVLILGINGFIGNHLTERLLADGQYEVFGLDMGSDAISRFIGNPNFHFVEGDISIHTEWIEYHIKKCDIILPLVAIATPIEYVRNPLRVFELDFEENLKIVRYCVKYQKRIIFPSTSEVYGMCEDAEFDEDHSSLIVGPINKQRWIYSISKQLLDRVIWAYGQKEGLRFTLFRPFNWMGPRLDSLDSARIGSSRAVTQLILNLVEGSPIKLVDGGAQKRCFTDIEDGVEALFRIIENKGNLCEGQIINIGNPSNEASIRELAEMLCAKFEAHPLRAQFPPFAGMLEIESHSYYGNGYQDVSHRHPSIRNAKRLLDWTPTTDMEHTIGKTLDFFLNTAVSKD</sequence>
<comment type="pathway">
    <text evidence="10">Nucleotide-sugar biosynthesis; UDP-4-deoxy-4-formamido-beta-L-arabinose biosynthesis; UDP-4-deoxy-4-formamido-beta-L-arabinose from UDP-alpha-D-glucuronate: step 1/3.</text>
</comment>
<evidence type="ECO:0000256" key="2">
    <source>
        <dbReference type="ARBA" id="ARBA00022556"/>
    </source>
</evidence>
<dbReference type="NCBIfam" id="NF008872">
    <property type="entry name" value="PRK11908.1"/>
    <property type="match status" value="1"/>
</dbReference>
<comment type="caution">
    <text evidence="10">Lacks conserved residue(s) required for the propagation of feature annotation.</text>
</comment>
<evidence type="ECO:0000256" key="5">
    <source>
        <dbReference type="ARBA" id="ARBA00023002"/>
    </source>
</evidence>
<comment type="subunit">
    <text evidence="10">Homohexamer, formed by a dimer of trimers.</text>
</comment>
<feature type="binding site" evidence="10">
    <location>
        <position position="401"/>
    </location>
    <ligand>
        <name>UDP-alpha-D-glucuronate</name>
        <dbReference type="ChEBI" id="CHEBI:58052"/>
    </ligand>
</feature>
<feature type="binding site" evidence="10">
    <location>
        <position position="495"/>
    </location>
    <ligand>
        <name>UDP-alpha-D-glucuronate</name>
        <dbReference type="ChEBI" id="CHEBI:58052"/>
    </ligand>
</feature>
<dbReference type="InterPro" id="IPR002376">
    <property type="entry name" value="Formyl_transf_N"/>
</dbReference>
<accession>A0ABY1ZE01</accession>
<keyword evidence="6 10" id="KW-0520">NAD</keyword>
<evidence type="ECO:0000256" key="3">
    <source>
        <dbReference type="ARBA" id="ARBA00022679"/>
    </source>
</evidence>
<keyword evidence="1 10" id="KW-0444">Lipid biosynthesis</keyword>
<feature type="binding site" evidence="10">
    <location>
        <position position="350"/>
    </location>
    <ligand>
        <name>NAD(+)</name>
        <dbReference type="ChEBI" id="CHEBI:57540"/>
    </ligand>
</feature>
<dbReference type="PIRSF" id="PIRSF036506">
    <property type="entry name" value="Bifun_polymyxin_resist_ArnA"/>
    <property type="match status" value="1"/>
</dbReference>
<feature type="region of interest" description="Formyltransferase ArnAFT" evidence="10">
    <location>
        <begin position="1"/>
        <end position="305"/>
    </location>
</feature>
<feature type="active site" description="Proton donor; for decarboxylase activity" evidence="10">
    <location>
        <position position="622"/>
    </location>
</feature>
<evidence type="ECO:0000256" key="4">
    <source>
        <dbReference type="ARBA" id="ARBA00022985"/>
    </source>
</evidence>
<dbReference type="PANTHER" id="PTHR43245:SF13">
    <property type="entry name" value="UDP-D-APIOSE_UDP-D-XYLOSE SYNTHASE 2"/>
    <property type="match status" value="1"/>
</dbReference>
<dbReference type="CDD" id="cd08702">
    <property type="entry name" value="Arna_FMT_C"/>
    <property type="match status" value="1"/>
</dbReference>
<keyword evidence="9 10" id="KW-0511">Multifunctional enzyme</keyword>
<feature type="domain" description="NAD-dependent epimerase/dehydratase" evidence="12">
    <location>
        <begin position="321"/>
        <end position="569"/>
    </location>
</feature>
<feature type="site" description="Raises pKa of active site His" evidence="10">
    <location>
        <position position="141"/>
    </location>
</feature>
<evidence type="ECO:0000256" key="1">
    <source>
        <dbReference type="ARBA" id="ARBA00022516"/>
    </source>
</evidence>
<dbReference type="InterPro" id="IPR001509">
    <property type="entry name" value="Epimerase_deHydtase"/>
</dbReference>
<dbReference type="NCBIfam" id="NF005998">
    <property type="entry name" value="PRK08125.1"/>
    <property type="match status" value="1"/>
</dbReference>
<feature type="binding site" evidence="10">
    <location>
        <begin position="371"/>
        <end position="372"/>
    </location>
    <ligand>
        <name>NAD(+)</name>
        <dbReference type="ChEBI" id="CHEBI:57540"/>
    </ligand>
</feature>
<dbReference type="EMBL" id="SJDL01000055">
    <property type="protein sequence ID" value="TBW47897.1"/>
    <property type="molecule type" value="Genomic_DNA"/>
</dbReference>
<keyword evidence="8 10" id="KW-0046">Antibiotic resistance</keyword>
<dbReference type="InterPro" id="IPR050177">
    <property type="entry name" value="Lipid_A_modif_metabolic_enz"/>
</dbReference>
<dbReference type="HAMAP" id="MF_01166">
    <property type="entry name" value="ArnA"/>
    <property type="match status" value="1"/>
</dbReference>
<feature type="active site" description="Proton donor; for formyltransferase activity" evidence="10">
    <location>
        <position position="105"/>
    </location>
</feature>
<comment type="similarity">
    <text evidence="10">In the N-terminal section; belongs to the Fmt family. UDP-L-Ara4N formyltransferase subfamily.</text>
</comment>
<keyword evidence="2 10" id="KW-0441">Lipid A biosynthesis</keyword>
<dbReference type="InterPro" id="IPR045869">
    <property type="entry name" value="Arna-like_SDR_e"/>
</dbReference>
<evidence type="ECO:0000259" key="11">
    <source>
        <dbReference type="Pfam" id="PF00551"/>
    </source>
</evidence>
<evidence type="ECO:0000256" key="8">
    <source>
        <dbReference type="ARBA" id="ARBA00023251"/>
    </source>
</evidence>
<feature type="binding site" evidence="10">
    <location>
        <position position="616"/>
    </location>
    <ligand>
        <name>UDP-alpha-D-glucuronate</name>
        <dbReference type="ChEBI" id="CHEBI:58052"/>
    </ligand>
</feature>
<keyword evidence="7 10" id="KW-0443">Lipid metabolism</keyword>
<proteinExistence type="inferred from homology"/>
<dbReference type="PANTHER" id="PTHR43245">
    <property type="entry name" value="BIFUNCTIONAL POLYMYXIN RESISTANCE PROTEIN ARNA"/>
    <property type="match status" value="1"/>
</dbReference>
<feature type="binding site" evidence="10">
    <location>
        <begin position="435"/>
        <end position="436"/>
    </location>
    <ligand>
        <name>UDP-alpha-D-glucuronate</name>
        <dbReference type="ChEBI" id="CHEBI:58052"/>
    </ligand>
</feature>
<feature type="binding site" evidence="10">
    <location>
        <position position="463"/>
    </location>
    <ligand>
        <name>UDP-alpha-D-glucuronate</name>
        <dbReference type="ChEBI" id="CHEBI:58052"/>
    </ligand>
</feature>
<dbReference type="InterPro" id="IPR036477">
    <property type="entry name" value="Formyl_transf_N_sf"/>
</dbReference>
<feature type="binding site" evidence="10">
    <location>
        <position position="396"/>
    </location>
    <ligand>
        <name>UDP-alpha-D-glucuronate</name>
        <dbReference type="ChEBI" id="CHEBI:58052"/>
    </ligand>
</feature>
<dbReference type="Pfam" id="PF01370">
    <property type="entry name" value="Epimerase"/>
    <property type="match status" value="1"/>
</dbReference>
<dbReference type="CDD" id="cd05257">
    <property type="entry name" value="Arna_like_SDR_e"/>
    <property type="match status" value="1"/>
</dbReference>
<comment type="similarity">
    <text evidence="10">In the C-terminal section; belongs to the NAD(P)-dependent epimerase/dehydratase family. UDP-glucuronic acid decarboxylase subfamily.</text>
</comment>
<dbReference type="InterPro" id="IPR036291">
    <property type="entry name" value="NAD(P)-bd_dom_sf"/>
</dbReference>
<dbReference type="Gene3D" id="3.40.50.12230">
    <property type="match status" value="1"/>
</dbReference>
<keyword evidence="4 10" id="KW-0448">Lipopolysaccharide biosynthesis</keyword>
<keyword evidence="3 10" id="KW-0808">Transferase</keyword>
<dbReference type="InterPro" id="IPR011034">
    <property type="entry name" value="Formyl_transferase-like_C_sf"/>
</dbReference>
<dbReference type="SUPFAM" id="SSF50486">
    <property type="entry name" value="FMT C-terminal domain-like"/>
    <property type="match status" value="1"/>
</dbReference>
<feature type="domain" description="Formyl transferase C-terminal" evidence="13">
    <location>
        <begin position="203"/>
        <end position="293"/>
    </location>
</feature>
<name>A0ABY1ZE01_9GAMM</name>
<dbReference type="NCBIfam" id="NF005414">
    <property type="entry name" value="PRK06988.1"/>
    <property type="match status" value="1"/>
</dbReference>
<dbReference type="EC" id="1.1.1.305" evidence="10"/>
<dbReference type="Proteomes" id="UP000313645">
    <property type="component" value="Unassembled WGS sequence"/>
</dbReference>
<feature type="binding site" evidence="10">
    <location>
        <position position="115"/>
    </location>
    <ligand>
        <name>(6R)-10-formyltetrahydrofolate</name>
        <dbReference type="ChEBI" id="CHEBI:195366"/>
    </ligand>
</feature>
<gene>
    <name evidence="10 14" type="primary">arnA</name>
    <name evidence="14" type="ORF">EZI54_21945</name>
</gene>
<dbReference type="InterPro" id="IPR021168">
    <property type="entry name" value="Bifun_polymyxin_resist_ArnA"/>
</dbReference>
<comment type="catalytic activity">
    <reaction evidence="10">
        <text>UDP-alpha-D-glucuronate + NAD(+) = UDP-beta-L-threo-pentopyranos-4-ulose + CO2 + NADH</text>
        <dbReference type="Rhea" id="RHEA:24702"/>
        <dbReference type="ChEBI" id="CHEBI:16526"/>
        <dbReference type="ChEBI" id="CHEBI:57540"/>
        <dbReference type="ChEBI" id="CHEBI:57945"/>
        <dbReference type="ChEBI" id="CHEBI:58052"/>
        <dbReference type="ChEBI" id="CHEBI:58710"/>
        <dbReference type="EC" id="1.1.1.305"/>
    </reaction>
</comment>
<feature type="binding site" evidence="10">
    <location>
        <begin position="529"/>
        <end position="538"/>
    </location>
    <ligand>
        <name>UDP-alpha-D-glucuronate</name>
        <dbReference type="ChEBI" id="CHEBI:58052"/>
    </ligand>
</feature>
<dbReference type="Gene3D" id="3.40.50.720">
    <property type="entry name" value="NAD(P)-binding Rossmann-like Domain"/>
    <property type="match status" value="1"/>
</dbReference>
<dbReference type="SUPFAM" id="SSF51735">
    <property type="entry name" value="NAD(P)-binding Rossmann-fold domains"/>
    <property type="match status" value="1"/>
</dbReference>
<evidence type="ECO:0000256" key="7">
    <source>
        <dbReference type="ARBA" id="ARBA00023098"/>
    </source>
</evidence>
<comment type="caution">
    <text evidence="14">The sequence shown here is derived from an EMBL/GenBank/DDBJ whole genome shotgun (WGS) entry which is preliminary data.</text>
</comment>
<evidence type="ECO:0000256" key="6">
    <source>
        <dbReference type="ARBA" id="ARBA00023027"/>
    </source>
</evidence>